<evidence type="ECO:0000313" key="3">
    <source>
        <dbReference type="Proteomes" id="UP001589683"/>
    </source>
</evidence>
<evidence type="ECO:0000313" key="2">
    <source>
        <dbReference type="EMBL" id="MFB9232734.1"/>
    </source>
</evidence>
<dbReference type="Pfam" id="PF11162">
    <property type="entry name" value="DUF2946"/>
    <property type="match status" value="1"/>
</dbReference>
<reference evidence="2 3" key="1">
    <citation type="submission" date="2024-09" db="EMBL/GenBank/DDBJ databases">
        <authorList>
            <person name="Sun Q."/>
            <person name="Mori K."/>
        </authorList>
    </citation>
    <scope>NUCLEOTIDE SEQUENCE [LARGE SCALE GENOMIC DNA]</scope>
    <source>
        <strain evidence="2 3">CECT 8726</strain>
    </source>
</reference>
<organism evidence="2 3">
    <name type="scientific">Pseudohalocynthiibacter aestuariivivens</name>
    <dbReference type="NCBI Taxonomy" id="1591409"/>
    <lineage>
        <taxon>Bacteria</taxon>
        <taxon>Pseudomonadati</taxon>
        <taxon>Pseudomonadota</taxon>
        <taxon>Alphaproteobacteria</taxon>
        <taxon>Rhodobacterales</taxon>
        <taxon>Paracoccaceae</taxon>
        <taxon>Pseudohalocynthiibacter</taxon>
    </lineage>
</organism>
<comment type="caution">
    <text evidence="2">The sequence shown here is derived from an EMBL/GenBank/DDBJ whole genome shotgun (WGS) entry which is preliminary data.</text>
</comment>
<dbReference type="Proteomes" id="UP001589683">
    <property type="component" value="Unassembled WGS sequence"/>
</dbReference>
<dbReference type="InterPro" id="IPR021333">
    <property type="entry name" value="DUF2946"/>
</dbReference>
<gene>
    <name evidence="2" type="ORF">ACFFUT_13150</name>
</gene>
<accession>A0ABV5JH63</accession>
<protein>
    <submittedName>
        <fullName evidence="2">DUF2946 family protein</fullName>
    </submittedName>
</protein>
<feature type="region of interest" description="Disordered" evidence="1">
    <location>
        <begin position="94"/>
        <end position="131"/>
    </location>
</feature>
<sequence length="131" mass="13839">MESNILLPKKKLRPAMAAFLGILLLLQTTLASLGAFAASAEGLQVVICDAGGLRTITLDSSGEEIPETPSHHADAECHFCLTGICLSAQSPKSDVLPLATGSQRLARPRSKQATSRHESRTGPIRAPPRTV</sequence>
<dbReference type="RefSeq" id="WP_213890417.1">
    <property type="nucleotide sequence ID" value="NZ_JAGFNU010000010.1"/>
</dbReference>
<proteinExistence type="predicted"/>
<evidence type="ECO:0000256" key="1">
    <source>
        <dbReference type="SAM" id="MobiDB-lite"/>
    </source>
</evidence>
<dbReference type="EMBL" id="JBHMEA010000042">
    <property type="protein sequence ID" value="MFB9232734.1"/>
    <property type="molecule type" value="Genomic_DNA"/>
</dbReference>
<name>A0ABV5JH63_9RHOB</name>
<keyword evidence="3" id="KW-1185">Reference proteome</keyword>